<dbReference type="AlphaFoldDB" id="A0A7W8DJ57"/>
<gene>
    <name evidence="1" type="ORF">HNQ65_001310</name>
</gene>
<reference evidence="1 2" key="1">
    <citation type="submission" date="2020-08" db="EMBL/GenBank/DDBJ databases">
        <title>Genomic Encyclopedia of Type Strains, Phase IV (KMG-IV): sequencing the most valuable type-strain genomes for metagenomic binning, comparative biology and taxonomic classification.</title>
        <authorList>
            <person name="Goeker M."/>
        </authorList>
    </citation>
    <scope>NUCLEOTIDE SEQUENCE [LARGE SCALE GENOMIC DNA]</scope>
    <source>
        <strain evidence="1 2">DSM 12252</strain>
    </source>
</reference>
<keyword evidence="2" id="KW-1185">Reference proteome</keyword>
<dbReference type="Proteomes" id="UP000590740">
    <property type="component" value="Unassembled WGS sequence"/>
</dbReference>
<accession>A0A7W8DJ57</accession>
<evidence type="ECO:0000313" key="2">
    <source>
        <dbReference type="Proteomes" id="UP000590740"/>
    </source>
</evidence>
<sequence length="187" mass="20441">MGHALLQGGLALQHASQHKRRAPPPRHVIRSHIRLTRRAGDSPPYLLALGARMPGAGRAACPQAAVVYRDKSTLLEHHPTASRQRRAPPPRHAIRTFTPLTAEGWGQPSLPCAGLRYHVMPFARLHRLRRRAEDSPPYLALGSATTSCHSHVYTAYGGGLGTALPTLRWAPPPRHAIRTFTPLTAEG</sequence>
<name>A0A7W8DJ57_9BACT</name>
<protein>
    <submittedName>
        <fullName evidence="1">Uncharacterized protein</fullName>
    </submittedName>
</protein>
<comment type="caution">
    <text evidence="1">The sequence shown here is derived from an EMBL/GenBank/DDBJ whole genome shotgun (WGS) entry which is preliminary data.</text>
</comment>
<evidence type="ECO:0000313" key="1">
    <source>
        <dbReference type="EMBL" id="MBB5031742.1"/>
    </source>
</evidence>
<proteinExistence type="predicted"/>
<organism evidence="1 2">
    <name type="scientific">Prosthecobacter vanneervenii</name>
    <dbReference type="NCBI Taxonomy" id="48466"/>
    <lineage>
        <taxon>Bacteria</taxon>
        <taxon>Pseudomonadati</taxon>
        <taxon>Verrucomicrobiota</taxon>
        <taxon>Verrucomicrobiia</taxon>
        <taxon>Verrucomicrobiales</taxon>
        <taxon>Verrucomicrobiaceae</taxon>
        <taxon>Prosthecobacter</taxon>
    </lineage>
</organism>
<dbReference type="EMBL" id="JACHIG010000002">
    <property type="protein sequence ID" value="MBB5031742.1"/>
    <property type="molecule type" value="Genomic_DNA"/>
</dbReference>